<gene>
    <name evidence="3" type="ORF">METZ01_LOCUS171008</name>
</gene>
<evidence type="ECO:0000313" key="3">
    <source>
        <dbReference type="EMBL" id="SVB18154.1"/>
    </source>
</evidence>
<dbReference type="PANTHER" id="PTHR11360">
    <property type="entry name" value="MONOCARBOXYLATE TRANSPORTER"/>
    <property type="match status" value="1"/>
</dbReference>
<dbReference type="Pfam" id="PF07690">
    <property type="entry name" value="MFS_1"/>
    <property type="match status" value="1"/>
</dbReference>
<keyword evidence="1" id="KW-1133">Transmembrane helix</keyword>
<accession>A0A382BX13</accession>
<feature type="transmembrane region" description="Helical" evidence="1">
    <location>
        <begin position="141"/>
        <end position="165"/>
    </location>
</feature>
<dbReference type="CDD" id="cd17355">
    <property type="entry name" value="MFS_YcxA_like"/>
    <property type="match status" value="1"/>
</dbReference>
<dbReference type="EMBL" id="UINC01031696">
    <property type="protein sequence ID" value="SVB18154.1"/>
    <property type="molecule type" value="Genomic_DNA"/>
</dbReference>
<protein>
    <recommendedName>
        <fullName evidence="2">Major facilitator superfamily (MFS) profile domain-containing protein</fullName>
    </recommendedName>
</protein>
<organism evidence="3">
    <name type="scientific">marine metagenome</name>
    <dbReference type="NCBI Taxonomy" id="408172"/>
    <lineage>
        <taxon>unclassified sequences</taxon>
        <taxon>metagenomes</taxon>
        <taxon>ecological metagenomes</taxon>
    </lineage>
</organism>
<dbReference type="InterPro" id="IPR020846">
    <property type="entry name" value="MFS_dom"/>
</dbReference>
<keyword evidence="1" id="KW-0472">Membrane</keyword>
<feature type="transmembrane region" description="Helical" evidence="1">
    <location>
        <begin position="296"/>
        <end position="314"/>
    </location>
</feature>
<feature type="transmembrane region" description="Helical" evidence="1">
    <location>
        <begin position="16"/>
        <end position="39"/>
    </location>
</feature>
<dbReference type="InterPro" id="IPR036259">
    <property type="entry name" value="MFS_trans_sf"/>
</dbReference>
<sequence length="411" mass="44822">MISLKSIFNFPQQFRVLTAAFILLLFNSGLRFIFGLMLIPIADELSWGRSVLSFGVTIFMVVGALALPFYGRLFDKYGHRSILFVAVMVSVGSLALISGISRPWEFILLYGLLFAVGHAGFSTATVSIMTTRWFPTNMGMANSVAISGNGVGQLLMVGLSASLILEYGWRFSYQFLAIGTGLVLLPLIFFLVKTKQGPSESDKDNRQEIQRPCSIGGHSEKSLVSTVLSSQFICLFSLYAICGFQDFFVATHVTSLAIDNKMNTQLAGNMLALMGVAALVGVVSSGYLSDRYNPRLPTIFCFGLRILLFVLLGFTSNPWVIFILFLLYGCTFLVTAPLTVVFIRRIFGLSNFGTLVGTIHMIHHISGGLGAFVGGVVFDSTGTYEPVIIAMVVLSVLGLISVSLLRDNRLL</sequence>
<dbReference type="SUPFAM" id="SSF103473">
    <property type="entry name" value="MFS general substrate transporter"/>
    <property type="match status" value="1"/>
</dbReference>
<keyword evidence="1" id="KW-0812">Transmembrane</keyword>
<feature type="transmembrane region" description="Helical" evidence="1">
    <location>
        <begin position="171"/>
        <end position="192"/>
    </location>
</feature>
<dbReference type="InterPro" id="IPR011701">
    <property type="entry name" value="MFS"/>
</dbReference>
<evidence type="ECO:0000259" key="2">
    <source>
        <dbReference type="PROSITE" id="PS50850"/>
    </source>
</evidence>
<feature type="transmembrane region" description="Helical" evidence="1">
    <location>
        <begin position="355"/>
        <end position="378"/>
    </location>
</feature>
<feature type="transmembrane region" description="Helical" evidence="1">
    <location>
        <begin position="51"/>
        <end position="70"/>
    </location>
</feature>
<feature type="transmembrane region" description="Helical" evidence="1">
    <location>
        <begin position="320"/>
        <end position="343"/>
    </location>
</feature>
<proteinExistence type="predicted"/>
<feature type="transmembrane region" description="Helical" evidence="1">
    <location>
        <begin position="107"/>
        <end position="129"/>
    </location>
</feature>
<name>A0A382BX13_9ZZZZ</name>
<reference evidence="3" key="1">
    <citation type="submission" date="2018-05" db="EMBL/GenBank/DDBJ databases">
        <authorList>
            <person name="Lanie J.A."/>
            <person name="Ng W.-L."/>
            <person name="Kazmierczak K.M."/>
            <person name="Andrzejewski T.M."/>
            <person name="Davidsen T.M."/>
            <person name="Wayne K.J."/>
            <person name="Tettelin H."/>
            <person name="Glass J.I."/>
            <person name="Rusch D."/>
            <person name="Podicherti R."/>
            <person name="Tsui H.-C.T."/>
            <person name="Winkler M.E."/>
        </authorList>
    </citation>
    <scope>NUCLEOTIDE SEQUENCE</scope>
</reference>
<evidence type="ECO:0000256" key="1">
    <source>
        <dbReference type="SAM" id="Phobius"/>
    </source>
</evidence>
<dbReference type="InterPro" id="IPR050327">
    <property type="entry name" value="Proton-linked_MCT"/>
</dbReference>
<feature type="transmembrane region" description="Helical" evidence="1">
    <location>
        <begin position="82"/>
        <end position="101"/>
    </location>
</feature>
<dbReference type="PANTHER" id="PTHR11360:SF284">
    <property type="entry name" value="EG:103B4.3 PROTEIN-RELATED"/>
    <property type="match status" value="1"/>
</dbReference>
<feature type="transmembrane region" description="Helical" evidence="1">
    <location>
        <begin position="384"/>
        <end position="405"/>
    </location>
</feature>
<feature type="transmembrane region" description="Helical" evidence="1">
    <location>
        <begin position="232"/>
        <end position="258"/>
    </location>
</feature>
<dbReference type="GO" id="GO:0022857">
    <property type="term" value="F:transmembrane transporter activity"/>
    <property type="evidence" value="ECO:0007669"/>
    <property type="project" value="InterPro"/>
</dbReference>
<dbReference type="Gene3D" id="1.20.1250.20">
    <property type="entry name" value="MFS general substrate transporter like domains"/>
    <property type="match status" value="2"/>
</dbReference>
<dbReference type="AlphaFoldDB" id="A0A382BX13"/>
<feature type="transmembrane region" description="Helical" evidence="1">
    <location>
        <begin position="270"/>
        <end position="289"/>
    </location>
</feature>
<dbReference type="PROSITE" id="PS50850">
    <property type="entry name" value="MFS"/>
    <property type="match status" value="1"/>
</dbReference>
<feature type="domain" description="Major facilitator superfamily (MFS) profile" evidence="2">
    <location>
        <begin position="15"/>
        <end position="410"/>
    </location>
</feature>